<dbReference type="GO" id="GO:0005886">
    <property type="term" value="C:plasma membrane"/>
    <property type="evidence" value="ECO:0007669"/>
    <property type="project" value="UniProtKB-SubCell"/>
</dbReference>
<dbReference type="Pfam" id="PF07681">
    <property type="entry name" value="DoxX"/>
    <property type="match status" value="1"/>
</dbReference>
<dbReference type="InterPro" id="IPR032808">
    <property type="entry name" value="DoxX"/>
</dbReference>
<dbReference type="EMBL" id="MVHP01000019">
    <property type="protein sequence ID" value="ORA64374.1"/>
    <property type="molecule type" value="Genomic_DNA"/>
</dbReference>
<dbReference type="PANTHER" id="PTHR33452">
    <property type="entry name" value="OXIDOREDUCTASE CATD-RELATED"/>
    <property type="match status" value="1"/>
</dbReference>
<organism evidence="8 9">
    <name type="scientific">Mycolicibacterium elephantis</name>
    <dbReference type="NCBI Taxonomy" id="81858"/>
    <lineage>
        <taxon>Bacteria</taxon>
        <taxon>Bacillati</taxon>
        <taxon>Actinomycetota</taxon>
        <taxon>Actinomycetes</taxon>
        <taxon>Mycobacteriales</taxon>
        <taxon>Mycobacteriaceae</taxon>
        <taxon>Mycolicibacterium</taxon>
    </lineage>
</organism>
<dbReference type="PANTHER" id="PTHR33452:SF1">
    <property type="entry name" value="INNER MEMBRANE PROTEIN YPHA-RELATED"/>
    <property type="match status" value="1"/>
</dbReference>
<gene>
    <name evidence="8" type="ORF">BST23_16510</name>
</gene>
<evidence type="ECO:0000313" key="8">
    <source>
        <dbReference type="EMBL" id="ORA64374.1"/>
    </source>
</evidence>
<evidence type="ECO:0000256" key="3">
    <source>
        <dbReference type="ARBA" id="ARBA00022475"/>
    </source>
</evidence>
<evidence type="ECO:0000256" key="4">
    <source>
        <dbReference type="ARBA" id="ARBA00022692"/>
    </source>
</evidence>
<comment type="similarity">
    <text evidence="2">Belongs to the DoxX family.</text>
</comment>
<feature type="transmembrane region" description="Helical" evidence="7">
    <location>
        <begin position="73"/>
        <end position="96"/>
    </location>
</feature>
<accession>A0A1X0CW41</accession>
<dbReference type="InterPro" id="IPR051907">
    <property type="entry name" value="DoxX-like_oxidoreductase"/>
</dbReference>
<feature type="transmembrane region" description="Helical" evidence="7">
    <location>
        <begin position="148"/>
        <end position="169"/>
    </location>
</feature>
<evidence type="ECO:0000256" key="6">
    <source>
        <dbReference type="ARBA" id="ARBA00023136"/>
    </source>
</evidence>
<dbReference type="RefSeq" id="WP_083043292.1">
    <property type="nucleotide sequence ID" value="NZ_MVHP01000019.1"/>
</dbReference>
<evidence type="ECO:0000256" key="1">
    <source>
        <dbReference type="ARBA" id="ARBA00004651"/>
    </source>
</evidence>
<keyword evidence="5 7" id="KW-1133">Transmembrane helix</keyword>
<protein>
    <submittedName>
        <fullName evidence="8">DoxX family protein</fullName>
    </submittedName>
</protein>
<keyword evidence="6 7" id="KW-0472">Membrane</keyword>
<name>A0A1X0CW41_9MYCO</name>
<evidence type="ECO:0000313" key="9">
    <source>
        <dbReference type="Proteomes" id="UP000192772"/>
    </source>
</evidence>
<keyword evidence="3" id="KW-1003">Cell membrane</keyword>
<dbReference type="OrthoDB" id="4762664at2"/>
<evidence type="ECO:0000256" key="5">
    <source>
        <dbReference type="ARBA" id="ARBA00022989"/>
    </source>
</evidence>
<feature type="transmembrane region" description="Helical" evidence="7">
    <location>
        <begin position="116"/>
        <end position="136"/>
    </location>
</feature>
<keyword evidence="4 7" id="KW-0812">Transmembrane</keyword>
<sequence>MTTTGVTTDVTAPTRTTAGDVGLLTLRVGVGAAILQAGLIKAFDFSTTVEFMSAGGWRMPTLAAMMVTTAETLGGIGLLLGVLTPLAAFAVIAAMIDAWAVNVSTAAFWSQPFNAPFLISIGAAALLFAGAGAYSVDARVLGRTAWSPRLAVGLLVAAVVAAVLTWVALNGTNPIHFTAPAA</sequence>
<comment type="subcellular location">
    <subcellularLocation>
        <location evidence="1">Cell membrane</location>
        <topology evidence="1">Multi-pass membrane protein</topology>
    </subcellularLocation>
</comment>
<dbReference type="STRING" id="81858.BST23_16510"/>
<comment type="caution">
    <text evidence="8">The sequence shown here is derived from an EMBL/GenBank/DDBJ whole genome shotgun (WGS) entry which is preliminary data.</text>
</comment>
<reference evidence="8 9" key="1">
    <citation type="submission" date="2017-02" db="EMBL/GenBank/DDBJ databases">
        <title>The new phylogeny of genus Mycobacterium.</title>
        <authorList>
            <person name="Tortoli E."/>
            <person name="Trovato A."/>
            <person name="Cirillo D.M."/>
        </authorList>
    </citation>
    <scope>NUCLEOTIDE SEQUENCE [LARGE SCALE GENOMIC DNA]</scope>
    <source>
        <strain evidence="8 9">FI-09383</strain>
    </source>
</reference>
<evidence type="ECO:0000256" key="2">
    <source>
        <dbReference type="ARBA" id="ARBA00006679"/>
    </source>
</evidence>
<evidence type="ECO:0000256" key="7">
    <source>
        <dbReference type="SAM" id="Phobius"/>
    </source>
</evidence>
<dbReference type="AlphaFoldDB" id="A0A1X0CW41"/>
<proteinExistence type="inferred from homology"/>
<dbReference type="Proteomes" id="UP000192772">
    <property type="component" value="Unassembled WGS sequence"/>
</dbReference>